<dbReference type="STRING" id="887062.HGR_10175"/>
<proteinExistence type="predicted"/>
<name>F3KUA3_9BURK</name>
<dbReference type="OrthoDB" id="7238323at2"/>
<evidence type="ECO:0000313" key="3">
    <source>
        <dbReference type="Proteomes" id="UP000016368"/>
    </source>
</evidence>
<dbReference type="RefSeq" id="WP_006298103.1">
    <property type="nucleotide sequence ID" value="NZ_AEGR01000060.1"/>
</dbReference>
<feature type="transmembrane region" description="Helical" evidence="1">
    <location>
        <begin position="155"/>
        <end position="175"/>
    </location>
</feature>
<reference evidence="2 3" key="1">
    <citation type="journal article" date="2011" name="EMBO J.">
        <title>Structural diversity of bacterial flagellar motors.</title>
        <authorList>
            <person name="Chen S."/>
            <person name="Beeby M."/>
            <person name="Murphy G.E."/>
            <person name="Leadbetter J.R."/>
            <person name="Hendrixson D.R."/>
            <person name="Briegel A."/>
            <person name="Li Z."/>
            <person name="Shi J."/>
            <person name="Tocheva E.I."/>
            <person name="Muller A."/>
            <person name="Dobro M.J."/>
            <person name="Jensen G.J."/>
        </authorList>
    </citation>
    <scope>NUCLEOTIDE SEQUENCE [LARGE SCALE GENOMIC DNA]</scope>
    <source>
        <strain evidence="2 3">ATCC 19624</strain>
    </source>
</reference>
<protein>
    <submittedName>
        <fullName evidence="2">PepSY-associated TM helix domain-containing protein</fullName>
    </submittedName>
</protein>
<feature type="transmembrane region" description="Helical" evidence="1">
    <location>
        <begin position="12"/>
        <end position="39"/>
    </location>
</feature>
<keyword evidence="1" id="KW-0812">Transmembrane</keyword>
<keyword evidence="1" id="KW-0472">Membrane</keyword>
<dbReference type="InterPro" id="IPR005625">
    <property type="entry name" value="PepSY-ass_TM"/>
</dbReference>
<feature type="transmembrane region" description="Helical" evidence="1">
    <location>
        <begin position="205"/>
        <end position="224"/>
    </location>
</feature>
<dbReference type="Proteomes" id="UP000016368">
    <property type="component" value="Unassembled WGS sequence"/>
</dbReference>
<dbReference type="AlphaFoldDB" id="F3KUA3"/>
<feature type="transmembrane region" description="Helical" evidence="1">
    <location>
        <begin position="351"/>
        <end position="371"/>
    </location>
</feature>
<accession>F3KUA3</accession>
<comment type="caution">
    <text evidence="2">The sequence shown here is derived from an EMBL/GenBank/DDBJ whole genome shotgun (WGS) entry which is preliminary data.</text>
</comment>
<dbReference type="PANTHER" id="PTHR34219:SF3">
    <property type="entry name" value="BLL7967 PROTEIN"/>
    <property type="match status" value="1"/>
</dbReference>
<gene>
    <name evidence="2" type="ORF">HGR_10175</name>
</gene>
<keyword evidence="1" id="KW-1133">Transmembrane helix</keyword>
<sequence length="387" mass="42930">MDKARLRKRWLALHLWIGLPLGALLALLGVTGSALVFYLELDRWLNPAIQVPVRTEAAPAGAQVSPQQVLQRLRTAYPDLTGPWRIELPDGASSPVMVRYQRPPERAGRAFAPRMVTLNPQTLEITSDRYWGDFLATWLYDLHYTLLWDGVGRTVVGWLGVAMVLSLLSGLWLWWPSRQRLGAALRPELRPGPVRRTYDLHVLPGVYAWIGLLLLAVTGVGLAWPDATRAVMGAPAASGSLPEARSAPPNGSMAAALMSLDAAMTVAQREFPQADVRWIESSGSQGEPIVLRLHQSFEPGRRFPQTRVWVDPFTGELLARRDPAQQGSAETVLAWLHPLHNAEILGLPGRLLYAVLGLLPLLAWATGLLRWRQKRRARRKSINPTSV</sequence>
<dbReference type="EMBL" id="AEGR01000060">
    <property type="protein sequence ID" value="EGI76653.1"/>
    <property type="molecule type" value="Genomic_DNA"/>
</dbReference>
<keyword evidence="3" id="KW-1185">Reference proteome</keyword>
<organism evidence="2 3">
    <name type="scientific">Hylemonella gracilis ATCC 19624</name>
    <dbReference type="NCBI Taxonomy" id="887062"/>
    <lineage>
        <taxon>Bacteria</taxon>
        <taxon>Pseudomonadati</taxon>
        <taxon>Pseudomonadota</taxon>
        <taxon>Betaproteobacteria</taxon>
        <taxon>Burkholderiales</taxon>
        <taxon>Comamonadaceae</taxon>
        <taxon>Hylemonella</taxon>
    </lineage>
</organism>
<evidence type="ECO:0000313" key="2">
    <source>
        <dbReference type="EMBL" id="EGI76653.1"/>
    </source>
</evidence>
<dbReference type="Pfam" id="PF03929">
    <property type="entry name" value="PepSY_TM"/>
    <property type="match status" value="1"/>
</dbReference>
<evidence type="ECO:0000256" key="1">
    <source>
        <dbReference type="SAM" id="Phobius"/>
    </source>
</evidence>
<dbReference type="PANTHER" id="PTHR34219">
    <property type="entry name" value="IRON-REGULATED INNER MEMBRANE PROTEIN-RELATED"/>
    <property type="match status" value="1"/>
</dbReference>
<dbReference type="eggNOG" id="COG3182">
    <property type="taxonomic scope" value="Bacteria"/>
</dbReference>